<evidence type="ECO:0000256" key="4">
    <source>
        <dbReference type="ARBA" id="ARBA00023006"/>
    </source>
</evidence>
<dbReference type="InterPro" id="IPR048939">
    <property type="entry name" value="ATG5_UblA"/>
</dbReference>
<keyword evidence="5" id="KW-0813">Transport</keyword>
<keyword evidence="10" id="KW-1185">Reference proteome</keyword>
<keyword evidence="3 5" id="KW-0832">Ubl conjugation</keyword>
<dbReference type="Gene3D" id="1.10.246.190">
    <property type="entry name" value="Autophagy protein Apg5, helix rich domain"/>
    <property type="match status" value="1"/>
</dbReference>
<dbReference type="Pfam" id="PF20638">
    <property type="entry name" value="ATG5_UblA"/>
    <property type="match status" value="1"/>
</dbReference>
<accession>A0ABP0VPV1</accession>
<organism evidence="9 10">
    <name type="scientific">Sphagnum jensenii</name>
    <dbReference type="NCBI Taxonomy" id="128206"/>
    <lineage>
        <taxon>Eukaryota</taxon>
        <taxon>Viridiplantae</taxon>
        <taxon>Streptophyta</taxon>
        <taxon>Embryophyta</taxon>
        <taxon>Bryophyta</taxon>
        <taxon>Sphagnophytina</taxon>
        <taxon>Sphagnopsida</taxon>
        <taxon>Sphagnales</taxon>
        <taxon>Sphagnaceae</taxon>
        <taxon>Sphagnum</taxon>
    </lineage>
</organism>
<dbReference type="Gene3D" id="3.10.20.620">
    <property type="match status" value="1"/>
</dbReference>
<dbReference type="PANTHER" id="PTHR13040">
    <property type="entry name" value="AUTOPHAGY PROTEIN 5"/>
    <property type="match status" value="1"/>
</dbReference>
<evidence type="ECO:0000259" key="7">
    <source>
        <dbReference type="Pfam" id="PF20637"/>
    </source>
</evidence>
<keyword evidence="5" id="KW-0963">Cytoplasm</keyword>
<dbReference type="PANTHER" id="PTHR13040:SF2">
    <property type="entry name" value="AUTOPHAGY PROTEIN 5"/>
    <property type="match status" value="1"/>
</dbReference>
<dbReference type="InterPro" id="IPR007239">
    <property type="entry name" value="Atg5"/>
</dbReference>
<dbReference type="InterPro" id="IPR042527">
    <property type="entry name" value="Atg5_UblA_dom_sf"/>
</dbReference>
<evidence type="ECO:0000259" key="8">
    <source>
        <dbReference type="Pfam" id="PF20638"/>
    </source>
</evidence>
<comment type="subunit">
    <text evidence="5">Conjugated with ATG12.</text>
</comment>
<dbReference type="InterPro" id="IPR048318">
    <property type="entry name" value="ATG5_UblB"/>
</dbReference>
<name>A0ABP0VPV1_9BRYO</name>
<evidence type="ECO:0000256" key="5">
    <source>
        <dbReference type="RuleBase" id="RU361202"/>
    </source>
</evidence>
<evidence type="ECO:0000313" key="10">
    <source>
        <dbReference type="Proteomes" id="UP001497444"/>
    </source>
</evidence>
<evidence type="ECO:0000256" key="3">
    <source>
        <dbReference type="ARBA" id="ARBA00022843"/>
    </source>
</evidence>
<feature type="domain" description="Autophagy protein ATG5 alpha-helical bundle region" evidence="7">
    <location>
        <begin position="116"/>
        <end position="172"/>
    </location>
</feature>
<keyword evidence="4 5" id="KW-0072">Autophagy</keyword>
<proteinExistence type="inferred from homology"/>
<dbReference type="Proteomes" id="UP001497444">
    <property type="component" value="Chromosome 1"/>
</dbReference>
<protein>
    <recommendedName>
        <fullName evidence="5">Autophagy protein 5</fullName>
    </recommendedName>
</protein>
<dbReference type="Pfam" id="PF20637">
    <property type="entry name" value="ATG5_HBR"/>
    <property type="match status" value="1"/>
</dbReference>
<dbReference type="InterPro" id="IPR042526">
    <property type="entry name" value="Atg5_HR"/>
</dbReference>
<sequence>MTVQARRHVWMGAIPLHLHLHSSEVTSLPAPPPFLILAPRNGYLPLLVDAIRPHFNSALPPGSDTIWFDYQGLPLKWNIPTGVLFDLLCAEPERPWNLTVHFRSYPAGVLSLCEDEAVKWNFINALKEAFYVMYGNTKSIMNMSQSDQVELWHCVMKGDLEGYDRLAARVKPAFGFGANVGRGFGHPPSVAETAITNPVTRAGKPGRIPMRMYLRMVDQDLNDLFDVRPVSSWDDVVYVTCPIDVPKRQGTTLTLRDALMKVVPHLFSSSPTISNEVTSEAPSVMRASSNAVHNEFNGIVRVQGIEPSLDLPLDWVARNLCGPEHFVHLSVICTLVAPSLPPGAAD</sequence>
<comment type="subcellular location">
    <subcellularLocation>
        <location evidence="5">Cytoplasm</location>
    </subcellularLocation>
</comment>
<keyword evidence="2 5" id="KW-1017">Isopeptide bond</keyword>
<dbReference type="EMBL" id="OZ020096">
    <property type="protein sequence ID" value="CAK9256505.1"/>
    <property type="molecule type" value="Genomic_DNA"/>
</dbReference>
<dbReference type="InterPro" id="IPR048940">
    <property type="entry name" value="ATG5_HBR"/>
</dbReference>
<evidence type="ECO:0000259" key="6">
    <source>
        <dbReference type="Pfam" id="PF04106"/>
    </source>
</evidence>
<gene>
    <name evidence="9" type="ORF">CSSPJE1EN1_LOCUS1983</name>
</gene>
<feature type="domain" description="Autophagy protein ATG5 UblA" evidence="8">
    <location>
        <begin position="9"/>
        <end position="102"/>
    </location>
</feature>
<evidence type="ECO:0000256" key="2">
    <source>
        <dbReference type="ARBA" id="ARBA00022499"/>
    </source>
</evidence>
<dbReference type="Gene3D" id="3.10.20.90">
    <property type="entry name" value="Phosphatidylinositol 3-kinase Catalytic Subunit, Chain A, domain 1"/>
    <property type="match status" value="1"/>
</dbReference>
<reference evidence="9 10" key="1">
    <citation type="submission" date="2024-02" db="EMBL/GenBank/DDBJ databases">
        <authorList>
            <consortium name="ELIXIR-Norway"/>
            <consortium name="Elixir Norway"/>
        </authorList>
    </citation>
    <scope>NUCLEOTIDE SEQUENCE [LARGE SCALE GENOMIC DNA]</scope>
</reference>
<evidence type="ECO:0000313" key="9">
    <source>
        <dbReference type="EMBL" id="CAK9256505.1"/>
    </source>
</evidence>
<evidence type="ECO:0000256" key="1">
    <source>
        <dbReference type="ARBA" id="ARBA00006910"/>
    </source>
</evidence>
<comment type="function">
    <text evidence="5">Required for autophagy.</text>
</comment>
<feature type="domain" description="Autophagy protein ATG5 UblB" evidence="6">
    <location>
        <begin position="207"/>
        <end position="331"/>
    </location>
</feature>
<comment type="similarity">
    <text evidence="1 5">Belongs to the ATG5 family.</text>
</comment>
<dbReference type="Pfam" id="PF04106">
    <property type="entry name" value="ATG5_UblB"/>
    <property type="match status" value="1"/>
</dbReference>